<dbReference type="AlphaFoldDB" id="A0A2G8BJP1"/>
<dbReference type="Proteomes" id="UP000595446">
    <property type="component" value="Chromosome"/>
</dbReference>
<sequence>MNPIERAARAFDGWQQRHPVAGFPIAVVKKFSDDQAGYHVSLLAYYGFVAAFPLLLALTAIVGVVLRSHPKLQEHLVNSAFAEFPIVGGQIHQQLGVTHFGNTLTLTIGILGSLYGARGFAYSLQNTLNTLWAVPKVDWPGFPHRYLRTVATLLMLGLIVVVTGASSAAAIKAASWGFGGWPARTVSFVVGSALGTGFFLALFRVAAAKQVDTRAMIPGALISAVGWQLLLTAAGDIVTHQLRHAQAVAGFFGAVLGLLAWLALQATVLVYAIEFDVVRTNRLWPRSIVQPPLIEADKAYYSQALRTETRRPEQRLDIAYDAAEQDEDSPTG</sequence>
<keyword evidence="4" id="KW-1133">Transmembrane helix</keyword>
<dbReference type="OrthoDB" id="3349406at2"/>
<dbReference type="GO" id="GO:0005886">
    <property type="term" value="C:plasma membrane"/>
    <property type="evidence" value="ECO:0007669"/>
    <property type="project" value="UniProtKB-SubCell"/>
</dbReference>
<dbReference type="InterPro" id="IPR017039">
    <property type="entry name" value="Virul_fac_BrkB"/>
</dbReference>
<evidence type="ECO:0000256" key="1">
    <source>
        <dbReference type="ARBA" id="ARBA00004651"/>
    </source>
</evidence>
<evidence type="ECO:0000256" key="3">
    <source>
        <dbReference type="ARBA" id="ARBA00022692"/>
    </source>
</evidence>
<keyword evidence="7" id="KW-1185">Reference proteome</keyword>
<dbReference type="Pfam" id="PF03631">
    <property type="entry name" value="Virul_fac_BrkB"/>
    <property type="match status" value="1"/>
</dbReference>
<keyword evidence="3" id="KW-0812">Transmembrane</keyword>
<dbReference type="EMBL" id="AP024237">
    <property type="protein sequence ID" value="BCO37983.1"/>
    <property type="molecule type" value="Genomic_DNA"/>
</dbReference>
<dbReference type="STRING" id="110505.ACT16_00320"/>
<proteinExistence type="predicted"/>
<evidence type="ECO:0000256" key="2">
    <source>
        <dbReference type="ARBA" id="ARBA00022475"/>
    </source>
</evidence>
<name>A0A2G8BJP1_9MYCO</name>
<accession>A0A2G8BJP1</accession>
<keyword evidence="2" id="KW-1003">Cell membrane</keyword>
<evidence type="ECO:0000313" key="6">
    <source>
        <dbReference type="EMBL" id="BCO37983.1"/>
    </source>
</evidence>
<reference evidence="6 7" key="1">
    <citation type="submission" date="2020-12" db="EMBL/GenBank/DDBJ databases">
        <title>Complete genome sequence of Mycobacterium heckeshornense JCM 15655T, closely related to a pathogenic non-tuberculous mycobacterial species Mycobacterium xenopi.</title>
        <authorList>
            <person name="Yoshida M."/>
            <person name="Fukano H."/>
            <person name="Asakura T."/>
            <person name="Suzuki M."/>
            <person name="Hoshino Y."/>
        </authorList>
    </citation>
    <scope>NUCLEOTIDE SEQUENCE [LARGE SCALE GENOMIC DNA]</scope>
    <source>
        <strain evidence="6 7">JCM 15655</strain>
    </source>
</reference>
<evidence type="ECO:0000313" key="7">
    <source>
        <dbReference type="Proteomes" id="UP000595446"/>
    </source>
</evidence>
<dbReference type="RefSeq" id="WP_048889462.1">
    <property type="nucleotide sequence ID" value="NZ_AP024237.1"/>
</dbReference>
<dbReference type="PANTHER" id="PTHR30213">
    <property type="entry name" value="INNER MEMBRANE PROTEIN YHJD"/>
    <property type="match status" value="1"/>
</dbReference>
<dbReference type="PANTHER" id="PTHR30213:SF1">
    <property type="entry name" value="INNER MEMBRANE PROTEIN YHJD"/>
    <property type="match status" value="1"/>
</dbReference>
<keyword evidence="5" id="KW-0472">Membrane</keyword>
<evidence type="ECO:0000256" key="4">
    <source>
        <dbReference type="ARBA" id="ARBA00022989"/>
    </source>
</evidence>
<protein>
    <submittedName>
        <fullName evidence="6">Uncharacterized protein</fullName>
    </submittedName>
</protein>
<gene>
    <name evidence="6" type="ORF">MHEC_44160</name>
</gene>
<evidence type="ECO:0000256" key="5">
    <source>
        <dbReference type="ARBA" id="ARBA00023136"/>
    </source>
</evidence>
<comment type="subcellular location">
    <subcellularLocation>
        <location evidence="1">Cell membrane</location>
        <topology evidence="1">Multi-pass membrane protein</topology>
    </subcellularLocation>
</comment>
<organism evidence="6 7">
    <name type="scientific">Mycobacterium heckeshornense</name>
    <dbReference type="NCBI Taxonomy" id="110505"/>
    <lineage>
        <taxon>Bacteria</taxon>
        <taxon>Bacillati</taxon>
        <taxon>Actinomycetota</taxon>
        <taxon>Actinomycetes</taxon>
        <taxon>Mycobacteriales</taxon>
        <taxon>Mycobacteriaceae</taxon>
        <taxon>Mycobacterium</taxon>
    </lineage>
</organism>